<dbReference type="Proteomes" id="UP001433508">
    <property type="component" value="Unassembled WGS sequence"/>
</dbReference>
<proteinExistence type="predicted"/>
<organism evidence="1 2">
    <name type="scientific">Lipomyces kononenkoae</name>
    <name type="common">Yeast</name>
    <dbReference type="NCBI Taxonomy" id="34357"/>
    <lineage>
        <taxon>Eukaryota</taxon>
        <taxon>Fungi</taxon>
        <taxon>Dikarya</taxon>
        <taxon>Ascomycota</taxon>
        <taxon>Saccharomycotina</taxon>
        <taxon>Lipomycetes</taxon>
        <taxon>Lipomycetales</taxon>
        <taxon>Lipomycetaceae</taxon>
        <taxon>Lipomyces</taxon>
    </lineage>
</organism>
<gene>
    <name evidence="1" type="ORF">V1525DRAFT_342621</name>
</gene>
<protein>
    <submittedName>
        <fullName evidence="1">Glucanosyltransferase-domain-containing protein</fullName>
    </submittedName>
</protein>
<evidence type="ECO:0000313" key="1">
    <source>
        <dbReference type="EMBL" id="KAK9237990.1"/>
    </source>
</evidence>
<reference evidence="2" key="1">
    <citation type="journal article" date="2024" name="Front. Bioeng. Biotechnol.">
        <title>Genome-scale model development and genomic sequencing of the oleaginous clade Lipomyces.</title>
        <authorList>
            <person name="Czajka J.J."/>
            <person name="Han Y."/>
            <person name="Kim J."/>
            <person name="Mondo S.J."/>
            <person name="Hofstad B.A."/>
            <person name="Robles A."/>
            <person name="Haridas S."/>
            <person name="Riley R."/>
            <person name="LaButti K."/>
            <person name="Pangilinan J."/>
            <person name="Andreopoulos W."/>
            <person name="Lipzen A."/>
            <person name="Yan J."/>
            <person name="Wang M."/>
            <person name="Ng V."/>
            <person name="Grigoriev I.V."/>
            <person name="Spatafora J.W."/>
            <person name="Magnuson J.K."/>
            <person name="Baker S.E."/>
            <person name="Pomraning K.R."/>
        </authorList>
    </citation>
    <scope>NUCLEOTIDE SEQUENCE [LARGE SCALE GENOMIC DNA]</scope>
    <source>
        <strain evidence="2">CBS 7786</strain>
    </source>
</reference>
<sequence>MRFITTASALAATAATLFYAAPSIAASSLNPLEIQGKYFVDSVTKDTFWIKGVDYQPGGASNFQDGSDPLSDPNSCARDIFMFQKLGLNTVRIYSVDPTLDHDECMSLLASAGIYLVLDVNTAVYGQNLNRYEPWTTYTEAYMTHVFQVIEAFSGYNNTLGFFAGNEVINDNTSAIASPNYVKAVVRDMKDYISNNIIRQVPVGYSAADVLDYRVTLSSYLECGPDDEAVDFLGVNSYQWCGDQTFNSSQYNILVEDYANFSLPVFFSEFGCIQVLPRTFQEVGTIFSDEMSVVFSGGIVYEYSQEASDYGLVNISSDGSVQERHDFVALSTEYASATTTGLSTASATARPTTCASSYGNIDGNLTLPDTPAASLISNGLNSTFNRGKWVDITVQSTNFSIYDVSGNQLTDTTINGTDSVPVSSDSATQQTDKNGSGGSSSGGGSSSSGSSSGSGSGSSNGTSTGSSSPSATSKSAAVANLVRDSGKVGGAAVFAVILGLIFA</sequence>
<comment type="caution">
    <text evidence="1">The sequence shown here is derived from an EMBL/GenBank/DDBJ whole genome shotgun (WGS) entry which is preliminary data.</text>
</comment>
<name>A0ACC3T2S4_LIPKO</name>
<evidence type="ECO:0000313" key="2">
    <source>
        <dbReference type="Proteomes" id="UP001433508"/>
    </source>
</evidence>
<accession>A0ACC3T2S4</accession>
<dbReference type="EMBL" id="MU971362">
    <property type="protein sequence ID" value="KAK9237990.1"/>
    <property type="molecule type" value="Genomic_DNA"/>
</dbReference>
<keyword evidence="2" id="KW-1185">Reference proteome</keyword>